<evidence type="ECO:0000256" key="1">
    <source>
        <dbReference type="ARBA" id="ARBA00006479"/>
    </source>
</evidence>
<dbReference type="InterPro" id="IPR043129">
    <property type="entry name" value="ATPase_NBD"/>
</dbReference>
<dbReference type="AlphaFoldDB" id="A0A518BXY4"/>
<keyword evidence="3" id="KW-1185">Reference proteome</keyword>
<accession>A0A518BXY4</accession>
<organism evidence="2 3">
    <name type="scientific">Mucisphaera calidilacus</name>
    <dbReference type="NCBI Taxonomy" id="2527982"/>
    <lineage>
        <taxon>Bacteria</taxon>
        <taxon>Pseudomonadati</taxon>
        <taxon>Planctomycetota</taxon>
        <taxon>Phycisphaerae</taxon>
        <taxon>Phycisphaerales</taxon>
        <taxon>Phycisphaeraceae</taxon>
        <taxon>Mucisphaera</taxon>
    </lineage>
</organism>
<reference evidence="2 3" key="1">
    <citation type="submission" date="2019-02" db="EMBL/GenBank/DDBJ databases">
        <title>Deep-cultivation of Planctomycetes and their phenomic and genomic characterization uncovers novel biology.</title>
        <authorList>
            <person name="Wiegand S."/>
            <person name="Jogler M."/>
            <person name="Boedeker C."/>
            <person name="Pinto D."/>
            <person name="Vollmers J."/>
            <person name="Rivas-Marin E."/>
            <person name="Kohn T."/>
            <person name="Peeters S.H."/>
            <person name="Heuer A."/>
            <person name="Rast P."/>
            <person name="Oberbeckmann S."/>
            <person name="Bunk B."/>
            <person name="Jeske O."/>
            <person name="Meyerdierks A."/>
            <person name="Storesund J.E."/>
            <person name="Kallscheuer N."/>
            <person name="Luecker S."/>
            <person name="Lage O.M."/>
            <person name="Pohl T."/>
            <person name="Merkel B.J."/>
            <person name="Hornburger P."/>
            <person name="Mueller R.-W."/>
            <person name="Bruemmer F."/>
            <person name="Labrenz M."/>
            <person name="Spormann A.M."/>
            <person name="Op den Camp H."/>
            <person name="Overmann J."/>
            <person name="Amann R."/>
            <person name="Jetten M.S.M."/>
            <person name="Mascher T."/>
            <person name="Medema M.H."/>
            <person name="Devos D.P."/>
            <person name="Kaster A.-K."/>
            <person name="Ovreas L."/>
            <person name="Rohde M."/>
            <person name="Galperin M.Y."/>
            <person name="Jogler C."/>
        </authorList>
    </citation>
    <scope>NUCLEOTIDE SEQUENCE [LARGE SCALE GENOMIC DNA]</scope>
    <source>
        <strain evidence="2 3">Pan265</strain>
    </source>
</reference>
<dbReference type="SUPFAM" id="SSF53067">
    <property type="entry name" value="Actin-like ATPase domain"/>
    <property type="match status" value="1"/>
</dbReference>
<dbReference type="OrthoDB" id="9795247at2"/>
<dbReference type="RefSeq" id="WP_145446045.1">
    <property type="nucleotide sequence ID" value="NZ_CP036280.1"/>
</dbReference>
<dbReference type="GO" id="GO:0004340">
    <property type="term" value="F:glucokinase activity"/>
    <property type="evidence" value="ECO:0007669"/>
    <property type="project" value="UniProtKB-EC"/>
</dbReference>
<name>A0A518BXY4_9BACT</name>
<dbReference type="Gene3D" id="3.30.420.40">
    <property type="match status" value="2"/>
</dbReference>
<dbReference type="EC" id="2.7.1.2" evidence="2"/>
<keyword evidence="2" id="KW-0418">Kinase</keyword>
<comment type="similarity">
    <text evidence="1">Belongs to the ROK (NagC/XylR) family.</text>
</comment>
<dbReference type="Pfam" id="PF00480">
    <property type="entry name" value="ROK"/>
    <property type="match status" value="1"/>
</dbReference>
<protein>
    <submittedName>
        <fullName evidence="2">Glucokinase</fullName>
        <ecNumber evidence="2">2.7.1.2</ecNumber>
    </submittedName>
</protein>
<dbReference type="PANTHER" id="PTHR18964:SF149">
    <property type="entry name" value="BIFUNCTIONAL UDP-N-ACETYLGLUCOSAMINE 2-EPIMERASE_N-ACETYLMANNOSAMINE KINASE"/>
    <property type="match status" value="1"/>
</dbReference>
<gene>
    <name evidence="2" type="primary">glcK</name>
    <name evidence="2" type="ORF">Pan265_17010</name>
</gene>
<sequence>MAKSALTLGVDLGGTNIQAGLLSAEGKLLARDSTKTKADEGAEAVLKRIVKLCDGILEAAGVDHDDVAGMGVGAPGALDVSKGVVIEAVNLRWNDFPLAKKLGEMAEMPVVIDNDVNVGAWGEYHAGAGTEGQDMLAVFIGTGIGGGLIINDRLYHGHFFTAGEIGHTTVAAHASIGRRTVENLASRNSMVLLIQKLIMSNHPSWLVEATEGDLGKIRSKLLAQAVKKQDPLAVEVVAHAAEVVGIAIANAVTLLSLPQVVVGGGLAEAMGDGLIKRIREAFDRHVFPGELKKCKLVASKLGDDAGVIGAALLARE</sequence>
<dbReference type="CDD" id="cd23763">
    <property type="entry name" value="ASKHA_ATPase_ROK"/>
    <property type="match status" value="1"/>
</dbReference>
<proteinExistence type="inferred from homology"/>
<dbReference type="InterPro" id="IPR049874">
    <property type="entry name" value="ROK_cs"/>
</dbReference>
<dbReference type="Proteomes" id="UP000320386">
    <property type="component" value="Chromosome"/>
</dbReference>
<dbReference type="EMBL" id="CP036280">
    <property type="protein sequence ID" value="QDU71847.1"/>
    <property type="molecule type" value="Genomic_DNA"/>
</dbReference>
<dbReference type="PANTHER" id="PTHR18964">
    <property type="entry name" value="ROK (REPRESSOR, ORF, KINASE) FAMILY"/>
    <property type="match status" value="1"/>
</dbReference>
<dbReference type="PROSITE" id="PS01125">
    <property type="entry name" value="ROK"/>
    <property type="match status" value="1"/>
</dbReference>
<evidence type="ECO:0000313" key="2">
    <source>
        <dbReference type="EMBL" id="QDU71847.1"/>
    </source>
</evidence>
<evidence type="ECO:0000313" key="3">
    <source>
        <dbReference type="Proteomes" id="UP000320386"/>
    </source>
</evidence>
<keyword evidence="2" id="KW-0808">Transferase</keyword>
<dbReference type="KEGG" id="mcad:Pan265_17010"/>
<dbReference type="InterPro" id="IPR000600">
    <property type="entry name" value="ROK"/>
</dbReference>